<evidence type="ECO:0000256" key="1">
    <source>
        <dbReference type="SAM" id="MobiDB-lite"/>
    </source>
</evidence>
<evidence type="ECO:0000313" key="2">
    <source>
        <dbReference type="EMBL" id="PWI69800.1"/>
    </source>
</evidence>
<dbReference type="AlphaFoldDB" id="A0A2U3E5K6"/>
<feature type="compositionally biased region" description="Polar residues" evidence="1">
    <location>
        <begin position="1"/>
        <end position="18"/>
    </location>
</feature>
<reference evidence="2 3" key="1">
    <citation type="journal article" date="2016" name="Front. Microbiol.">
        <title>Genome and transcriptome sequences reveal the specific parasitism of the nematophagous Purpureocillium lilacinum 36-1.</title>
        <authorList>
            <person name="Xie J."/>
            <person name="Li S."/>
            <person name="Mo C."/>
            <person name="Xiao X."/>
            <person name="Peng D."/>
            <person name="Wang G."/>
            <person name="Xiao Y."/>
        </authorList>
    </citation>
    <scope>NUCLEOTIDE SEQUENCE [LARGE SCALE GENOMIC DNA]</scope>
    <source>
        <strain evidence="2 3">36-1</strain>
    </source>
</reference>
<accession>A0A2U3E5K6</accession>
<feature type="region of interest" description="Disordered" evidence="1">
    <location>
        <begin position="1"/>
        <end position="25"/>
    </location>
</feature>
<evidence type="ECO:0000313" key="3">
    <source>
        <dbReference type="Proteomes" id="UP000245956"/>
    </source>
</evidence>
<feature type="compositionally biased region" description="Polar residues" evidence="1">
    <location>
        <begin position="42"/>
        <end position="61"/>
    </location>
</feature>
<comment type="caution">
    <text evidence="2">The sequence shown here is derived from an EMBL/GenBank/DDBJ whole genome shotgun (WGS) entry which is preliminary data.</text>
</comment>
<dbReference type="Proteomes" id="UP000245956">
    <property type="component" value="Unassembled WGS sequence"/>
</dbReference>
<sequence>MDTESSANPARSWRTSPLSLGDVKEGALRNMPAAFFRRTKIAPTQFQPQETSGRQPSTKTHVQLRASHGVGSMEPPQRVTALVHWTGMWPDPDVAAAAADTPDSKQSPDDDICVFACWPTSQDETRRLAP</sequence>
<feature type="region of interest" description="Disordered" evidence="1">
    <location>
        <begin position="40"/>
        <end position="76"/>
    </location>
</feature>
<proteinExistence type="predicted"/>
<gene>
    <name evidence="2" type="ORF">PCL_00712</name>
</gene>
<protein>
    <submittedName>
        <fullName evidence="2">Uncharacterized protein</fullName>
    </submittedName>
</protein>
<dbReference type="EMBL" id="LCWV01000011">
    <property type="protein sequence ID" value="PWI69800.1"/>
    <property type="molecule type" value="Genomic_DNA"/>
</dbReference>
<name>A0A2U3E5K6_PURLI</name>
<organism evidence="2 3">
    <name type="scientific">Purpureocillium lilacinum</name>
    <name type="common">Paecilomyces lilacinus</name>
    <dbReference type="NCBI Taxonomy" id="33203"/>
    <lineage>
        <taxon>Eukaryota</taxon>
        <taxon>Fungi</taxon>
        <taxon>Dikarya</taxon>
        <taxon>Ascomycota</taxon>
        <taxon>Pezizomycotina</taxon>
        <taxon>Sordariomycetes</taxon>
        <taxon>Hypocreomycetidae</taxon>
        <taxon>Hypocreales</taxon>
        <taxon>Ophiocordycipitaceae</taxon>
        <taxon>Purpureocillium</taxon>
    </lineage>
</organism>